<dbReference type="Pfam" id="PF02826">
    <property type="entry name" value="2-Hacid_dh_C"/>
    <property type="match status" value="1"/>
</dbReference>
<name>A0ABU3DJD0_9RHOB</name>
<evidence type="ECO:0000259" key="2">
    <source>
        <dbReference type="Pfam" id="PF02826"/>
    </source>
</evidence>
<evidence type="ECO:0000256" key="1">
    <source>
        <dbReference type="ARBA" id="ARBA00023002"/>
    </source>
</evidence>
<dbReference type="CDD" id="cd05300">
    <property type="entry name" value="2-Hacid_dh_1"/>
    <property type="match status" value="1"/>
</dbReference>
<organism evidence="3 4">
    <name type="scientific">Tropicimonas omnivorans</name>
    <dbReference type="NCBI Taxonomy" id="3075590"/>
    <lineage>
        <taxon>Bacteria</taxon>
        <taxon>Pseudomonadati</taxon>
        <taxon>Pseudomonadota</taxon>
        <taxon>Alphaproteobacteria</taxon>
        <taxon>Rhodobacterales</taxon>
        <taxon>Roseobacteraceae</taxon>
        <taxon>Tropicimonas</taxon>
    </lineage>
</organism>
<dbReference type="Proteomes" id="UP001265259">
    <property type="component" value="Unassembled WGS sequence"/>
</dbReference>
<dbReference type="InterPro" id="IPR036291">
    <property type="entry name" value="NAD(P)-bd_dom_sf"/>
</dbReference>
<proteinExistence type="predicted"/>
<protein>
    <submittedName>
        <fullName evidence="3">D-2-hydroxyacid dehydrogenase</fullName>
    </submittedName>
</protein>
<dbReference type="EMBL" id="JAVRHL010000003">
    <property type="protein sequence ID" value="MDT0683814.1"/>
    <property type="molecule type" value="Genomic_DNA"/>
</dbReference>
<evidence type="ECO:0000313" key="3">
    <source>
        <dbReference type="EMBL" id="MDT0683814.1"/>
    </source>
</evidence>
<sequence>MKTILIRHELPDWTDWYVDRLGAEFPGYDIRGAKSAGEAMAEAPDARVYVGIGPQMSPALVAAMPKLEWVQSLTTGVDNLLAMEEMPRHVPITTCTGVQGPQMSELALMLMLALARRLPALLDAQRSGAWDRRPQPLLHGKTVCLLGLGQIAEVLALYCKTMGMRVTGVSGRDTAPNVDRIYARSALADAAAEADFLVVLVPLSAQTRHIVGAEVLAAMKPGAFLVNIARGGCVDEDALLDALTSGSIAGAGMDVFATEPLPADSPLRSAPNAILTPHVGGFADVYHEQCFPTLLENFRAYDAGGPDALPGALRRT</sequence>
<keyword evidence="1" id="KW-0560">Oxidoreductase</keyword>
<accession>A0ABU3DJD0</accession>
<dbReference type="PANTHER" id="PTHR10996">
    <property type="entry name" value="2-HYDROXYACID DEHYDROGENASE-RELATED"/>
    <property type="match status" value="1"/>
</dbReference>
<reference evidence="3 4" key="1">
    <citation type="submission" date="2023-09" db="EMBL/GenBank/DDBJ databases">
        <authorList>
            <person name="Rey-Velasco X."/>
        </authorList>
    </citation>
    <scope>NUCLEOTIDE SEQUENCE [LARGE SCALE GENOMIC DNA]</scope>
    <source>
        <strain evidence="3 4">F158</strain>
    </source>
</reference>
<evidence type="ECO:0000313" key="4">
    <source>
        <dbReference type="Proteomes" id="UP001265259"/>
    </source>
</evidence>
<dbReference type="PANTHER" id="PTHR10996:SF283">
    <property type="entry name" value="GLYOXYLATE_HYDROXYPYRUVATE REDUCTASE B"/>
    <property type="match status" value="1"/>
</dbReference>
<dbReference type="InterPro" id="IPR050223">
    <property type="entry name" value="D-isomer_2-hydroxyacid_DH"/>
</dbReference>
<feature type="domain" description="D-isomer specific 2-hydroxyacid dehydrogenase NAD-binding" evidence="2">
    <location>
        <begin position="108"/>
        <end position="280"/>
    </location>
</feature>
<dbReference type="RefSeq" id="WP_311692708.1">
    <property type="nucleotide sequence ID" value="NZ_JAVRHL010000003.1"/>
</dbReference>
<dbReference type="InterPro" id="IPR006140">
    <property type="entry name" value="D-isomer_DH_NAD-bd"/>
</dbReference>
<gene>
    <name evidence="3" type="ORF">RM543_14070</name>
</gene>
<dbReference type="SUPFAM" id="SSF51735">
    <property type="entry name" value="NAD(P)-binding Rossmann-fold domains"/>
    <property type="match status" value="1"/>
</dbReference>
<dbReference type="Gene3D" id="3.40.50.720">
    <property type="entry name" value="NAD(P)-binding Rossmann-like Domain"/>
    <property type="match status" value="2"/>
</dbReference>
<keyword evidence="4" id="KW-1185">Reference proteome</keyword>
<dbReference type="SUPFAM" id="SSF52283">
    <property type="entry name" value="Formate/glycerate dehydrogenase catalytic domain-like"/>
    <property type="match status" value="1"/>
</dbReference>
<comment type="caution">
    <text evidence="3">The sequence shown here is derived from an EMBL/GenBank/DDBJ whole genome shotgun (WGS) entry which is preliminary data.</text>
</comment>